<dbReference type="SUPFAM" id="SSF55282">
    <property type="entry name" value="RL5-like"/>
    <property type="match status" value="1"/>
</dbReference>
<evidence type="ECO:0000256" key="1">
    <source>
        <dbReference type="ARBA" id="ARBA00008553"/>
    </source>
</evidence>
<proteinExistence type="inferred from homology"/>
<dbReference type="PIRSF" id="PIRSF002161">
    <property type="entry name" value="Ribosomal_L5"/>
    <property type="match status" value="1"/>
</dbReference>
<evidence type="ECO:0000256" key="3">
    <source>
        <dbReference type="ARBA" id="ARBA00023274"/>
    </source>
</evidence>
<reference evidence="4" key="1">
    <citation type="journal article" date="2021" name="J. Eukaryot. Microbiol.">
        <title>Description of Imasa heleensis, gen. nov., sp. nov. (Imasidae, fam. nov.), a Deep-Branching Marine Malawimonad and Possible Key Taxon in Understanding Early Eukaryotic Evolution.</title>
        <authorList>
            <person name="Heiss A.A."/>
            <person name="Warring S.D."/>
            <person name="Lukacs K."/>
            <person name="Favate J."/>
            <person name="Yang A."/>
            <person name="Gyaltshen Y."/>
            <person name="Filardi C."/>
            <person name="Simpson A.G.B."/>
            <person name="Kim E."/>
        </authorList>
    </citation>
    <scope>NUCLEOTIDE SEQUENCE</scope>
</reference>
<dbReference type="Gene3D" id="3.30.1440.10">
    <property type="match status" value="1"/>
</dbReference>
<evidence type="ECO:0000256" key="2">
    <source>
        <dbReference type="ARBA" id="ARBA00022980"/>
    </source>
</evidence>
<evidence type="ECO:0000313" key="4">
    <source>
        <dbReference type="EMBL" id="QRR29743.1"/>
    </source>
</evidence>
<dbReference type="PANTHER" id="PTHR11994">
    <property type="entry name" value="60S RIBOSOMAL PROTEIN L11-RELATED"/>
    <property type="match status" value="1"/>
</dbReference>
<keyword evidence="4" id="KW-0496">Mitochondrion</keyword>
<accession>A0A893DDC3</accession>
<dbReference type="GeneID" id="67270315"/>
<dbReference type="GO" id="GO:0003735">
    <property type="term" value="F:structural constituent of ribosome"/>
    <property type="evidence" value="ECO:0007669"/>
    <property type="project" value="InterPro"/>
</dbReference>
<dbReference type="EMBL" id="MT246538">
    <property type="protein sequence ID" value="QRR29743.1"/>
    <property type="molecule type" value="Genomic_DNA"/>
</dbReference>
<keyword evidence="2 4" id="KW-0689">Ribosomal protein</keyword>
<dbReference type="GO" id="GO:0005840">
    <property type="term" value="C:ribosome"/>
    <property type="evidence" value="ECO:0007669"/>
    <property type="project" value="UniProtKB-KW"/>
</dbReference>
<geneLocation type="mitochondrion" evidence="4"/>
<dbReference type="GO" id="GO:0006412">
    <property type="term" value="P:translation"/>
    <property type="evidence" value="ECO:0007669"/>
    <property type="project" value="InterPro"/>
</dbReference>
<dbReference type="AlphaFoldDB" id="A0A893DDC3"/>
<gene>
    <name evidence="4" type="primary">rpl5</name>
</gene>
<dbReference type="RefSeq" id="YP_010165730.1">
    <property type="nucleotide sequence ID" value="NC_057511.1"/>
</dbReference>
<dbReference type="InterPro" id="IPR002132">
    <property type="entry name" value="Ribosomal_uL5"/>
</dbReference>
<organism evidence="4">
    <name type="scientific">Imasa heleensis</name>
    <dbReference type="NCBI Taxonomy" id="2772037"/>
    <lineage>
        <taxon>Eukaryota</taxon>
        <taxon>Malawimonadida</taxon>
        <taxon>Imasidae</taxon>
        <taxon>Imasa</taxon>
    </lineage>
</organism>
<sequence length="164" mass="18835">MNSSFIEDSILRLNSKNPHKISSITKIVISLNYKFNVVKPIYILQLIFGRKPLILKSKKSIANFNLREGMYSSYKITIRGKLIDEFLNLMQSILFVRLSLHQSKHKFKINNNSATLAVPDVSIFPQIESEMDKINSRVGLQVTYVFSTNKRNEITSIISNNNIL</sequence>
<comment type="similarity">
    <text evidence="1">Belongs to the universal ribosomal protein uL5 family.</text>
</comment>
<name>A0A893DDC3_9EUKA</name>
<protein>
    <submittedName>
        <fullName evidence="4">Ribosomal protein L5</fullName>
    </submittedName>
</protein>
<dbReference type="InterPro" id="IPR022803">
    <property type="entry name" value="Ribosomal_uL5_dom_sf"/>
</dbReference>
<keyword evidence="3" id="KW-0687">Ribonucleoprotein</keyword>
<dbReference type="GO" id="GO:1990904">
    <property type="term" value="C:ribonucleoprotein complex"/>
    <property type="evidence" value="ECO:0007669"/>
    <property type="project" value="UniProtKB-KW"/>
</dbReference>